<feature type="domain" description="MCM C-terminal AAA(+) ATPase" evidence="5">
    <location>
        <begin position="5"/>
        <end position="186"/>
    </location>
</feature>
<reference evidence="6" key="2">
    <citation type="submission" date="2020-05" db="UniProtKB">
        <authorList>
            <consortium name="EnsemblMetazoa"/>
        </authorList>
    </citation>
    <scope>IDENTIFICATION</scope>
    <source>
        <strain evidence="6">IAEA</strain>
    </source>
</reference>
<dbReference type="GO" id="GO:0000727">
    <property type="term" value="P:double-strand break repair via break-induced replication"/>
    <property type="evidence" value="ECO:0007669"/>
    <property type="project" value="TreeGrafter"/>
</dbReference>
<dbReference type="InterPro" id="IPR027417">
    <property type="entry name" value="P-loop_NTPase"/>
</dbReference>
<dbReference type="InterPro" id="IPR001208">
    <property type="entry name" value="MCM_dom"/>
</dbReference>
<dbReference type="Gene3D" id="3.40.50.300">
    <property type="entry name" value="P-loop containing nucleotide triphosphate hydrolases"/>
    <property type="match status" value="1"/>
</dbReference>
<proteinExistence type="inferred from homology"/>
<dbReference type="GO" id="GO:0003697">
    <property type="term" value="F:single-stranded DNA binding"/>
    <property type="evidence" value="ECO:0007669"/>
    <property type="project" value="TreeGrafter"/>
</dbReference>
<organism evidence="6 7">
    <name type="scientific">Glossina pallidipes</name>
    <name type="common">Tsetse fly</name>
    <dbReference type="NCBI Taxonomy" id="7398"/>
    <lineage>
        <taxon>Eukaryota</taxon>
        <taxon>Metazoa</taxon>
        <taxon>Ecdysozoa</taxon>
        <taxon>Arthropoda</taxon>
        <taxon>Hexapoda</taxon>
        <taxon>Insecta</taxon>
        <taxon>Pterygota</taxon>
        <taxon>Neoptera</taxon>
        <taxon>Endopterygota</taxon>
        <taxon>Diptera</taxon>
        <taxon>Brachycera</taxon>
        <taxon>Muscomorpha</taxon>
        <taxon>Hippoboscoidea</taxon>
        <taxon>Glossinidae</taxon>
        <taxon>Glossina</taxon>
    </lineage>
</organism>
<dbReference type="PANTHER" id="PTHR11630">
    <property type="entry name" value="DNA REPLICATION LICENSING FACTOR MCM FAMILY MEMBER"/>
    <property type="match status" value="1"/>
</dbReference>
<dbReference type="STRING" id="7398.A0A1B0AC67"/>
<dbReference type="PROSITE" id="PS50051">
    <property type="entry name" value="MCM_2"/>
    <property type="match status" value="1"/>
</dbReference>
<evidence type="ECO:0000256" key="1">
    <source>
        <dbReference type="ARBA" id="ARBA00012551"/>
    </source>
</evidence>
<reference evidence="7" key="1">
    <citation type="submission" date="2014-03" db="EMBL/GenBank/DDBJ databases">
        <authorList>
            <person name="Aksoy S."/>
            <person name="Warren W."/>
            <person name="Wilson R.K."/>
        </authorList>
    </citation>
    <scope>NUCLEOTIDE SEQUENCE [LARGE SCALE GENOMIC DNA]</scope>
    <source>
        <strain evidence="7">IAEA</strain>
    </source>
</reference>
<evidence type="ECO:0000313" key="6">
    <source>
        <dbReference type="EnsemblMetazoa" id="GPAI040850-PA"/>
    </source>
</evidence>
<keyword evidence="4" id="KW-0238">DNA-binding</keyword>
<keyword evidence="2 4" id="KW-0547">Nucleotide-binding</keyword>
<evidence type="ECO:0000259" key="5">
    <source>
        <dbReference type="PROSITE" id="PS50051"/>
    </source>
</evidence>
<name>A0A1B0AC67_GLOPL</name>
<dbReference type="VEuPathDB" id="VectorBase:GPAI040850"/>
<evidence type="ECO:0000313" key="7">
    <source>
        <dbReference type="Proteomes" id="UP000092445"/>
    </source>
</evidence>
<accession>A0A1B0AC67</accession>
<dbReference type="SUPFAM" id="SSF52540">
    <property type="entry name" value="P-loop containing nucleoside triphosphate hydrolases"/>
    <property type="match status" value="1"/>
</dbReference>
<keyword evidence="7" id="KW-1185">Reference proteome</keyword>
<dbReference type="PRINTS" id="PR01657">
    <property type="entry name" value="MCMFAMILY"/>
</dbReference>
<dbReference type="GO" id="GO:0042555">
    <property type="term" value="C:MCM complex"/>
    <property type="evidence" value="ECO:0007669"/>
    <property type="project" value="TreeGrafter"/>
</dbReference>
<dbReference type="SMART" id="SM00350">
    <property type="entry name" value="MCM"/>
    <property type="match status" value="1"/>
</dbReference>
<evidence type="ECO:0000256" key="2">
    <source>
        <dbReference type="ARBA" id="ARBA00022741"/>
    </source>
</evidence>
<dbReference type="GO" id="GO:0005524">
    <property type="term" value="F:ATP binding"/>
    <property type="evidence" value="ECO:0007669"/>
    <property type="project" value="UniProtKB-KW"/>
</dbReference>
<dbReference type="InterPro" id="IPR031327">
    <property type="entry name" value="MCM"/>
</dbReference>
<sequence>MKKQLCYNLINCLFPSIYGNDEMKTGVLLQLFGGVAKTTHEKTSLRGDINVCVVGDPSTAKSQFLKQVADFSPRAVYMSGKASSAAGLTAAIVRDEESFDFVIGAGALMLADNGICCIDEFDKMDPRDQVAIHEALEQQKISLVKAGVRATLNARTSILAAANLINERCDHSKSLQQNIQLSAPIM</sequence>
<evidence type="ECO:0000256" key="4">
    <source>
        <dbReference type="RuleBase" id="RU004070"/>
    </source>
</evidence>
<dbReference type="PROSITE" id="PS00847">
    <property type="entry name" value="MCM_1"/>
    <property type="match status" value="1"/>
</dbReference>
<dbReference type="Pfam" id="PF00493">
    <property type="entry name" value="MCM"/>
    <property type="match status" value="1"/>
</dbReference>
<comment type="similarity">
    <text evidence="4">Belongs to the MCM family.</text>
</comment>
<dbReference type="InterPro" id="IPR018525">
    <property type="entry name" value="MCM_CS"/>
</dbReference>
<dbReference type="GO" id="GO:0005634">
    <property type="term" value="C:nucleus"/>
    <property type="evidence" value="ECO:0007669"/>
    <property type="project" value="TreeGrafter"/>
</dbReference>
<dbReference type="GO" id="GO:1902969">
    <property type="term" value="P:mitotic DNA replication"/>
    <property type="evidence" value="ECO:0007669"/>
    <property type="project" value="TreeGrafter"/>
</dbReference>
<dbReference type="Proteomes" id="UP000092445">
    <property type="component" value="Unassembled WGS sequence"/>
</dbReference>
<keyword evidence="3 4" id="KW-0067">ATP-binding</keyword>
<evidence type="ECO:0000256" key="3">
    <source>
        <dbReference type="ARBA" id="ARBA00022840"/>
    </source>
</evidence>
<dbReference type="AlphaFoldDB" id="A0A1B0AC67"/>
<dbReference type="EC" id="3.6.4.12" evidence="1"/>
<dbReference type="GO" id="GO:1990518">
    <property type="term" value="F:single-stranded 3'-5' DNA helicase activity"/>
    <property type="evidence" value="ECO:0007669"/>
    <property type="project" value="TreeGrafter"/>
</dbReference>
<dbReference type="EnsemblMetazoa" id="GPAI040850-RA">
    <property type="protein sequence ID" value="GPAI040850-PA"/>
    <property type="gene ID" value="GPAI040850"/>
</dbReference>
<dbReference type="PANTHER" id="PTHR11630:SF43">
    <property type="entry name" value="DNA REPLICATION LICENSING FACTOR MCM6"/>
    <property type="match status" value="1"/>
</dbReference>
<protein>
    <recommendedName>
        <fullName evidence="1">DNA helicase</fullName>
        <ecNumber evidence="1">3.6.4.12</ecNumber>
    </recommendedName>
</protein>